<dbReference type="AlphaFoldDB" id="A0A314KJR6"/>
<dbReference type="Proteomes" id="UP000187609">
    <property type="component" value="Unassembled WGS sequence"/>
</dbReference>
<evidence type="ECO:0000313" key="1">
    <source>
        <dbReference type="EMBL" id="OIT29448.1"/>
    </source>
</evidence>
<evidence type="ECO:0000313" key="2">
    <source>
        <dbReference type="Proteomes" id="UP000187609"/>
    </source>
</evidence>
<comment type="caution">
    <text evidence="1">The sequence shown here is derived from an EMBL/GenBank/DDBJ whole genome shotgun (WGS) entry which is preliminary data.</text>
</comment>
<organism evidence="1 2">
    <name type="scientific">Nicotiana attenuata</name>
    <name type="common">Coyote tobacco</name>
    <dbReference type="NCBI Taxonomy" id="49451"/>
    <lineage>
        <taxon>Eukaryota</taxon>
        <taxon>Viridiplantae</taxon>
        <taxon>Streptophyta</taxon>
        <taxon>Embryophyta</taxon>
        <taxon>Tracheophyta</taxon>
        <taxon>Spermatophyta</taxon>
        <taxon>Magnoliopsida</taxon>
        <taxon>eudicotyledons</taxon>
        <taxon>Gunneridae</taxon>
        <taxon>Pentapetalae</taxon>
        <taxon>asterids</taxon>
        <taxon>lamiids</taxon>
        <taxon>Solanales</taxon>
        <taxon>Solanaceae</taxon>
        <taxon>Nicotianoideae</taxon>
        <taxon>Nicotianeae</taxon>
        <taxon>Nicotiana</taxon>
    </lineage>
</organism>
<accession>A0A314KJR6</accession>
<proteinExistence type="predicted"/>
<dbReference type="Gramene" id="OIT29448">
    <property type="protein sequence ID" value="OIT29448"/>
    <property type="gene ID" value="A4A49_29808"/>
</dbReference>
<name>A0A314KJR6_NICAT</name>
<protein>
    <submittedName>
        <fullName evidence="1">Uncharacterized protein</fullName>
    </submittedName>
</protein>
<dbReference type="EMBL" id="MJEQ01001782">
    <property type="protein sequence ID" value="OIT29448.1"/>
    <property type="molecule type" value="Genomic_DNA"/>
</dbReference>
<reference evidence="1" key="1">
    <citation type="submission" date="2016-11" db="EMBL/GenBank/DDBJ databases">
        <title>The genome of Nicotiana attenuata.</title>
        <authorList>
            <person name="Xu S."/>
            <person name="Brockmoeller T."/>
            <person name="Gaquerel E."/>
            <person name="Navarro A."/>
            <person name="Kuhl H."/>
            <person name="Gase K."/>
            <person name="Ling Z."/>
            <person name="Zhou W."/>
            <person name="Kreitzer C."/>
            <person name="Stanke M."/>
            <person name="Tang H."/>
            <person name="Lyons E."/>
            <person name="Pandey P."/>
            <person name="Pandey S.P."/>
            <person name="Timmermann B."/>
            <person name="Baldwin I.T."/>
        </authorList>
    </citation>
    <scope>NUCLEOTIDE SEQUENCE [LARGE SCALE GENOMIC DNA]</scope>
    <source>
        <strain evidence="1">UT</strain>
    </source>
</reference>
<sequence>MDGSTLASAVLAITKNAAVAGAQFGTSANVDSAVQTSCSDAAAIIGSGVEAESRHGQQSQAMGWLVVHKSPSKKEALDLKNLERATETFKCSNSFDVLLSVHEQGEKDSRNILQLVQGDIGLKDRQTRSPGSVKEQQIAKTADLCLGTSKDIVPTPTLHLSKELVPCLNNSKEAQDNGIYL</sequence>
<gene>
    <name evidence="1" type="ORF">A4A49_29808</name>
</gene>
<keyword evidence="2" id="KW-1185">Reference proteome</keyword>